<name>A0A2G5E579_AQUCA</name>
<keyword evidence="2" id="KW-1185">Reference proteome</keyword>
<gene>
    <name evidence="1" type="ORF">AQUCO_01200274v1</name>
</gene>
<dbReference type="InParanoid" id="A0A2G5E579"/>
<dbReference type="PANTHER" id="PTHR38926:SF5">
    <property type="entry name" value="F-BOX AND LEUCINE-RICH REPEAT PROTEIN 6"/>
    <property type="match status" value="1"/>
</dbReference>
<evidence type="ECO:0008006" key="3">
    <source>
        <dbReference type="Google" id="ProtNLM"/>
    </source>
</evidence>
<dbReference type="InterPro" id="IPR032675">
    <property type="entry name" value="LRR_dom_sf"/>
</dbReference>
<accession>A0A2G5E579</accession>
<dbReference type="Gene3D" id="3.80.10.10">
    <property type="entry name" value="Ribonuclease Inhibitor"/>
    <property type="match status" value="1"/>
</dbReference>
<proteinExistence type="predicted"/>
<dbReference type="OrthoDB" id="1929062at2759"/>
<evidence type="ECO:0000313" key="2">
    <source>
        <dbReference type="Proteomes" id="UP000230069"/>
    </source>
</evidence>
<reference evidence="1 2" key="1">
    <citation type="submission" date="2017-09" db="EMBL/GenBank/DDBJ databases">
        <title>WGS assembly of Aquilegia coerulea Goldsmith.</title>
        <authorList>
            <person name="Hodges S."/>
            <person name="Kramer E."/>
            <person name="Nordborg M."/>
            <person name="Tomkins J."/>
            <person name="Borevitz J."/>
            <person name="Derieg N."/>
            <person name="Yan J."/>
            <person name="Mihaltcheva S."/>
            <person name="Hayes R.D."/>
            <person name="Rokhsar D."/>
        </authorList>
    </citation>
    <scope>NUCLEOTIDE SEQUENCE [LARGE SCALE GENOMIC DNA]</scope>
    <source>
        <strain evidence="2">cv. Goldsmith</strain>
    </source>
</reference>
<sequence length="233" mass="26734">MTIDMSISKLKELEGMEVNESFISGDFTLKRISQCCPNFQKLKVYNSLAKNTALLIATLLPKLKTLDLSSTRVHREDLLDILKGCVELENLDVSGCGTIWEQDELLTVYCKRLKEFKWDELNDSCSDCEEEYMNEYGGEDPDMDNYEYRWPCKHDGFHNYIEGTLDLPSLNSNELPPGSNQDWDDPSFDHVTAYGDYDYDDCDGNPYECDCDCGYGHGSNTTRVINNYDYSML</sequence>
<organism evidence="1 2">
    <name type="scientific">Aquilegia coerulea</name>
    <name type="common">Rocky mountain columbine</name>
    <dbReference type="NCBI Taxonomy" id="218851"/>
    <lineage>
        <taxon>Eukaryota</taxon>
        <taxon>Viridiplantae</taxon>
        <taxon>Streptophyta</taxon>
        <taxon>Embryophyta</taxon>
        <taxon>Tracheophyta</taxon>
        <taxon>Spermatophyta</taxon>
        <taxon>Magnoliopsida</taxon>
        <taxon>Ranunculales</taxon>
        <taxon>Ranunculaceae</taxon>
        <taxon>Thalictroideae</taxon>
        <taxon>Aquilegia</taxon>
    </lineage>
</organism>
<protein>
    <recommendedName>
        <fullName evidence="3">F-box domain-containing protein</fullName>
    </recommendedName>
</protein>
<dbReference type="AlphaFoldDB" id="A0A2G5E579"/>
<dbReference type="Proteomes" id="UP000230069">
    <property type="component" value="Unassembled WGS sequence"/>
</dbReference>
<dbReference type="STRING" id="218851.A0A2G5E579"/>
<evidence type="ECO:0000313" key="1">
    <source>
        <dbReference type="EMBL" id="PIA50876.1"/>
    </source>
</evidence>
<dbReference type="SUPFAM" id="SSF52047">
    <property type="entry name" value="RNI-like"/>
    <property type="match status" value="1"/>
</dbReference>
<dbReference type="PANTHER" id="PTHR38926">
    <property type="entry name" value="F-BOX DOMAIN CONTAINING PROTEIN, EXPRESSED"/>
    <property type="match status" value="1"/>
</dbReference>
<dbReference type="EMBL" id="KZ305029">
    <property type="protein sequence ID" value="PIA50876.1"/>
    <property type="molecule type" value="Genomic_DNA"/>
</dbReference>